<comment type="caution">
    <text evidence="2">The sequence shown here is derived from an EMBL/GenBank/DDBJ whole genome shotgun (WGS) entry which is preliminary data.</text>
</comment>
<feature type="region of interest" description="Disordered" evidence="1">
    <location>
        <begin position="148"/>
        <end position="170"/>
    </location>
</feature>
<dbReference type="RefSeq" id="WP_154694090.1">
    <property type="nucleotide sequence ID" value="NZ_BJCL01000009.1"/>
</dbReference>
<proteinExistence type="predicted"/>
<reference evidence="3" key="1">
    <citation type="submission" date="2019-03" db="EMBL/GenBank/DDBJ databases">
        <title>Aquabacterium pictum sp.nov., the first bacteriochlorophyll a-containing freshwater bacterium in the genus Aquabacterium of the class Betaproteobacteria.</title>
        <authorList>
            <person name="Hirose S."/>
            <person name="Tank M."/>
            <person name="Hara E."/>
            <person name="Tamaki H."/>
            <person name="Takaichi S."/>
            <person name="Haruta S."/>
            <person name="Hanada S."/>
        </authorList>
    </citation>
    <scope>NUCLEOTIDE SEQUENCE [LARGE SCALE GENOMIC DNA]</scope>
    <source>
        <strain evidence="3">W35</strain>
    </source>
</reference>
<evidence type="ECO:0000313" key="3">
    <source>
        <dbReference type="Proteomes" id="UP000301751"/>
    </source>
</evidence>
<protein>
    <submittedName>
        <fullName evidence="2">Uncharacterized protein</fullName>
    </submittedName>
</protein>
<evidence type="ECO:0000313" key="2">
    <source>
        <dbReference type="EMBL" id="GCL64345.1"/>
    </source>
</evidence>
<organism evidence="2 3">
    <name type="scientific">Pseudaquabacterium pictum</name>
    <dbReference type="NCBI Taxonomy" id="2315236"/>
    <lineage>
        <taxon>Bacteria</taxon>
        <taxon>Pseudomonadati</taxon>
        <taxon>Pseudomonadota</taxon>
        <taxon>Betaproteobacteria</taxon>
        <taxon>Burkholderiales</taxon>
        <taxon>Sphaerotilaceae</taxon>
        <taxon>Pseudaquabacterium</taxon>
    </lineage>
</organism>
<accession>A0A480AX19</accession>
<sequence>MTAATTTAEDDRWLRNAVIDGVQLLYSLALPGSPAGEVLPLTAQGWIEVLCRCHRWDAERDSARLHPAFVSLAGAVDRWPAPKQLLDHLPALPAEPVLAYRPPPLTPERRAQLEALRRRLADRLTATPQSRAVNPCRAEPDALQRIATSGIFPSAPPSTGQDQPGCAETA</sequence>
<evidence type="ECO:0000256" key="1">
    <source>
        <dbReference type="SAM" id="MobiDB-lite"/>
    </source>
</evidence>
<keyword evidence="3" id="KW-1185">Reference proteome</keyword>
<dbReference type="EMBL" id="BJCL01000009">
    <property type="protein sequence ID" value="GCL64345.1"/>
    <property type="molecule type" value="Genomic_DNA"/>
</dbReference>
<dbReference type="Proteomes" id="UP000301751">
    <property type="component" value="Unassembled WGS sequence"/>
</dbReference>
<dbReference type="OrthoDB" id="8686431at2"/>
<dbReference type="AlphaFoldDB" id="A0A480AX19"/>
<name>A0A480AX19_9BURK</name>
<gene>
    <name evidence="2" type="ORF">AQPW35_34260</name>
</gene>